<reference evidence="3" key="1">
    <citation type="submission" date="2020-07" db="EMBL/GenBank/DDBJ databases">
        <title>Huge and variable diversity of episymbiotic CPR bacteria and DPANN archaea in groundwater ecosystems.</title>
        <authorList>
            <person name="He C.Y."/>
            <person name="Keren R."/>
            <person name="Whittaker M."/>
            <person name="Farag I.F."/>
            <person name="Doudna J."/>
            <person name="Cate J.H.D."/>
            <person name="Banfield J.F."/>
        </authorList>
    </citation>
    <scope>NUCLEOTIDE SEQUENCE</scope>
    <source>
        <strain evidence="3">NC_groundwater_763_Ag_S-0.2um_68_21</strain>
    </source>
</reference>
<feature type="signal peptide" evidence="1">
    <location>
        <begin position="1"/>
        <end position="36"/>
    </location>
</feature>
<comment type="caution">
    <text evidence="3">The sequence shown here is derived from an EMBL/GenBank/DDBJ whole genome shotgun (WGS) entry which is preliminary data.</text>
</comment>
<dbReference type="EMBL" id="JACPUR010000019">
    <property type="protein sequence ID" value="MBI3127820.1"/>
    <property type="molecule type" value="Genomic_DNA"/>
</dbReference>
<keyword evidence="1" id="KW-0732">Signal</keyword>
<protein>
    <recommendedName>
        <fullName evidence="2">Surface antigen domain-containing protein</fullName>
    </recommendedName>
</protein>
<dbReference type="AlphaFoldDB" id="A0A932I0S9"/>
<dbReference type="Pfam" id="PF16998">
    <property type="entry name" value="17kDa_Anti_2"/>
    <property type="match status" value="1"/>
</dbReference>
<accession>A0A932I0S9</accession>
<gene>
    <name evidence="3" type="ORF">HYZ11_09470</name>
</gene>
<proteinExistence type="predicted"/>
<dbReference type="InterPro" id="IPR032635">
    <property type="entry name" value="Anti_2"/>
</dbReference>
<dbReference type="Proteomes" id="UP000782312">
    <property type="component" value="Unassembled WGS sequence"/>
</dbReference>
<feature type="domain" description="Surface antigen" evidence="2">
    <location>
        <begin position="66"/>
        <end position="124"/>
    </location>
</feature>
<name>A0A932I0S9_UNCTE</name>
<feature type="chain" id="PRO_5037588187" description="Surface antigen domain-containing protein" evidence="1">
    <location>
        <begin position="37"/>
        <end position="194"/>
    </location>
</feature>
<evidence type="ECO:0000313" key="4">
    <source>
        <dbReference type="Proteomes" id="UP000782312"/>
    </source>
</evidence>
<sequence length="194" mass="22263">MRAILRRIRSRLPAGARAAALLLAAFLLGACAAATAEGPARPPLAPKDRELMAGATQEALEKNPVGQGVNWTNPETGRRGTTTPIRTFRTQTDEPCRDYQMTMTRENQTEFAYYSACRNKEGQWVNRGRLGLAGNYFEPAPPGYVYGRPDLPPPPWYGHPYYYDPWYDPWYPHRYYGPGFHGRFLYRRRLLHRR</sequence>
<dbReference type="PROSITE" id="PS51257">
    <property type="entry name" value="PROKAR_LIPOPROTEIN"/>
    <property type="match status" value="1"/>
</dbReference>
<organism evidence="3 4">
    <name type="scientific">Tectimicrobiota bacterium</name>
    <dbReference type="NCBI Taxonomy" id="2528274"/>
    <lineage>
        <taxon>Bacteria</taxon>
        <taxon>Pseudomonadati</taxon>
        <taxon>Nitrospinota/Tectimicrobiota group</taxon>
        <taxon>Candidatus Tectimicrobiota</taxon>
    </lineage>
</organism>
<evidence type="ECO:0000313" key="3">
    <source>
        <dbReference type="EMBL" id="MBI3127820.1"/>
    </source>
</evidence>
<evidence type="ECO:0000259" key="2">
    <source>
        <dbReference type="Pfam" id="PF16998"/>
    </source>
</evidence>
<evidence type="ECO:0000256" key="1">
    <source>
        <dbReference type="SAM" id="SignalP"/>
    </source>
</evidence>